<evidence type="ECO:0000313" key="2">
    <source>
        <dbReference type="Proteomes" id="UP000034154"/>
    </source>
</evidence>
<comment type="caution">
    <text evidence="1">The sequence shown here is derived from an EMBL/GenBank/DDBJ whole genome shotgun (WGS) entry which is preliminary data.</text>
</comment>
<sequence length="95" mass="10632">MVELLEAVSGVVVQARIFPVVVVDHSLDEEIVTEVADDVRDHSLEPPENQIDRVVAPGAREKNQVCGLHQRVLRPPKAANWFVRCLRGTRNISKI</sequence>
<dbReference type="AlphaFoldDB" id="A0A0G1JK54"/>
<dbReference type="Proteomes" id="UP000034154">
    <property type="component" value="Unassembled WGS sequence"/>
</dbReference>
<reference evidence="1 2" key="1">
    <citation type="journal article" date="2015" name="Nature">
        <title>rRNA introns, odd ribosomes, and small enigmatic genomes across a large radiation of phyla.</title>
        <authorList>
            <person name="Brown C.T."/>
            <person name="Hug L.A."/>
            <person name="Thomas B.C."/>
            <person name="Sharon I."/>
            <person name="Castelle C.J."/>
            <person name="Singh A."/>
            <person name="Wilkins M.J."/>
            <person name="Williams K.H."/>
            <person name="Banfield J.F."/>
        </authorList>
    </citation>
    <scope>NUCLEOTIDE SEQUENCE [LARGE SCALE GENOMIC DNA]</scope>
</reference>
<proteinExistence type="predicted"/>
<evidence type="ECO:0000313" key="1">
    <source>
        <dbReference type="EMBL" id="KKT71735.1"/>
    </source>
</evidence>
<name>A0A0G1JK54_9BACT</name>
<accession>A0A0G1JK54</accession>
<gene>
    <name evidence="1" type="ORF">UW63_C0009G0004</name>
</gene>
<dbReference type="EMBL" id="LCJB01000009">
    <property type="protein sequence ID" value="KKT71735.1"/>
    <property type="molecule type" value="Genomic_DNA"/>
</dbReference>
<protein>
    <submittedName>
        <fullName evidence="1">Uncharacterized protein</fullName>
    </submittedName>
</protein>
<organism evidence="1 2">
    <name type="scientific">Candidatus Uhrbacteria bacterium GW2011_GWF2_44_350</name>
    <dbReference type="NCBI Taxonomy" id="1619000"/>
    <lineage>
        <taxon>Bacteria</taxon>
        <taxon>Candidatus Uhriibacteriota</taxon>
    </lineage>
</organism>